<evidence type="ECO:0000313" key="2">
    <source>
        <dbReference type="Proteomes" id="UP000246132"/>
    </source>
</evidence>
<dbReference type="AlphaFoldDB" id="A0A3A8A5R9"/>
<dbReference type="InterPro" id="IPR002636">
    <property type="entry name" value="DUF29"/>
</dbReference>
<dbReference type="RefSeq" id="WP_109766258.1">
    <property type="nucleotide sequence ID" value="NZ_CP159474.1"/>
</dbReference>
<accession>A0A3A8A5R9</accession>
<dbReference type="EMBL" id="QFWV02000008">
    <property type="protein sequence ID" value="RKF05627.1"/>
    <property type="molecule type" value="Genomic_DNA"/>
</dbReference>
<keyword evidence="2" id="KW-1185">Reference proteome</keyword>
<dbReference type="PANTHER" id="PTHR34235">
    <property type="entry name" value="SLR1203 PROTEIN-RELATED"/>
    <property type="match status" value="1"/>
</dbReference>
<dbReference type="Gene3D" id="1.20.1220.20">
    <property type="entry name" value="Uncharcterised protein PF01724"/>
    <property type="match status" value="1"/>
</dbReference>
<name>A0A3A8A5R9_9HYPH</name>
<sequence length="153" mass="17607">MNKHARLEKPRAYDADYYGWTLDQAAAVRAGRFDLVDRENLAEEIESLGKSEKREIENRLVLVLLHLLKWQFQPEKRKGGWEASIQIQRKSLSKLLQENPSLRHYPGEELDDSYVKARLAAEKETGIAYEAFPDDCPYTVEQVLDDAFLPDGA</sequence>
<proteinExistence type="predicted"/>
<gene>
    <name evidence="1" type="ORF">DEM25_013485</name>
</gene>
<comment type="caution">
    <text evidence="1">The sequence shown here is derived from an EMBL/GenBank/DDBJ whole genome shotgun (WGS) entry which is preliminary data.</text>
</comment>
<evidence type="ECO:0000313" key="1">
    <source>
        <dbReference type="EMBL" id="RKF05627.1"/>
    </source>
</evidence>
<dbReference type="PANTHER" id="PTHR34235:SF4">
    <property type="entry name" value="SLR0291 PROTEIN"/>
    <property type="match status" value="1"/>
</dbReference>
<dbReference type="Pfam" id="PF01724">
    <property type="entry name" value="DUF29"/>
    <property type="match status" value="1"/>
</dbReference>
<dbReference type="OrthoDB" id="425753at2"/>
<reference evidence="1 2" key="1">
    <citation type="journal article" date="2018" name="Int. J. Syst. Bacteriol.">
        <title>Oceaniradius stylonemae gen. nov., sp. nov., isolated from a red alga, Stylonema cornu-cervi.</title>
        <authorList>
            <person name="Jeong S."/>
        </authorList>
    </citation>
    <scope>NUCLEOTIDE SEQUENCE [LARGE SCALE GENOMIC DNA]</scope>
    <source>
        <strain evidence="1 2">StC1</strain>
    </source>
</reference>
<dbReference type="Proteomes" id="UP000246132">
    <property type="component" value="Unassembled WGS sequence"/>
</dbReference>
<protein>
    <submittedName>
        <fullName evidence="1">DUF29 domain-containing protein</fullName>
    </submittedName>
</protein>
<organism evidence="1 2">
    <name type="scientific">Oceaniradius stylonematis</name>
    <dbReference type="NCBI Taxonomy" id="2184161"/>
    <lineage>
        <taxon>Bacteria</taxon>
        <taxon>Pseudomonadati</taxon>
        <taxon>Pseudomonadota</taxon>
        <taxon>Alphaproteobacteria</taxon>
        <taxon>Hyphomicrobiales</taxon>
        <taxon>Ahrensiaceae</taxon>
        <taxon>Oceaniradius</taxon>
    </lineage>
</organism>